<feature type="transmembrane region" description="Helical" evidence="8">
    <location>
        <begin position="128"/>
        <end position="152"/>
    </location>
</feature>
<feature type="transmembrane region" description="Helical" evidence="8">
    <location>
        <begin position="77"/>
        <end position="97"/>
    </location>
</feature>
<evidence type="ECO:0000256" key="7">
    <source>
        <dbReference type="SAM" id="MobiDB-lite"/>
    </source>
</evidence>
<keyword evidence="5" id="KW-0333">Golgi apparatus</keyword>
<reference evidence="10" key="1">
    <citation type="submission" date="2022-05" db="EMBL/GenBank/DDBJ databases">
        <title>The Musa troglodytarum L. genome provides insights into the mechanism of non-climacteric behaviour and enrichment of carotenoids.</title>
        <authorList>
            <person name="Wang J."/>
        </authorList>
    </citation>
    <scope>NUCLEOTIDE SEQUENCE</scope>
    <source>
        <tissue evidence="10">Leaf</tissue>
    </source>
</reference>
<dbReference type="InterPro" id="IPR007234">
    <property type="entry name" value="Vps53_N"/>
</dbReference>
<dbReference type="SMART" id="SM00271">
    <property type="entry name" value="DnaJ"/>
    <property type="match status" value="1"/>
</dbReference>
<dbReference type="InterPro" id="IPR038260">
    <property type="entry name" value="Vps53_C_sf"/>
</dbReference>
<dbReference type="GO" id="GO:0000938">
    <property type="term" value="C:GARP complex"/>
    <property type="evidence" value="ECO:0007669"/>
    <property type="project" value="InterPro"/>
</dbReference>
<dbReference type="InterPro" id="IPR018253">
    <property type="entry name" value="DnaJ_domain_CS"/>
</dbReference>
<name>A0A9E7GJV4_9LILI</name>
<evidence type="ECO:0000256" key="5">
    <source>
        <dbReference type="ARBA" id="ARBA00023034"/>
    </source>
</evidence>
<dbReference type="PROSITE" id="PS50076">
    <property type="entry name" value="DNAJ_2"/>
    <property type="match status" value="1"/>
</dbReference>
<dbReference type="GO" id="GO:0010008">
    <property type="term" value="C:endosome membrane"/>
    <property type="evidence" value="ECO:0007669"/>
    <property type="project" value="UniProtKB-SubCell"/>
</dbReference>
<dbReference type="Proteomes" id="UP001055439">
    <property type="component" value="Chromosome 6"/>
</dbReference>
<feature type="compositionally biased region" description="Basic and acidic residues" evidence="7">
    <location>
        <begin position="224"/>
        <end position="241"/>
    </location>
</feature>
<dbReference type="Gene3D" id="1.10.357.110">
    <property type="entry name" value="Vacuolar protein sorting-associated protein 53, C-terminus"/>
    <property type="match status" value="1"/>
</dbReference>
<dbReference type="Pfam" id="PF00226">
    <property type="entry name" value="DnaJ"/>
    <property type="match status" value="1"/>
</dbReference>
<keyword evidence="4" id="KW-0967">Endosome</keyword>
<dbReference type="EMBL" id="CP097508">
    <property type="protein sequence ID" value="URE12483.1"/>
    <property type="molecule type" value="Genomic_DNA"/>
</dbReference>
<evidence type="ECO:0000256" key="1">
    <source>
        <dbReference type="ARBA" id="ARBA00004150"/>
    </source>
</evidence>
<evidence type="ECO:0000313" key="11">
    <source>
        <dbReference type="Proteomes" id="UP001055439"/>
    </source>
</evidence>
<organism evidence="10 11">
    <name type="scientific">Musa troglodytarum</name>
    <name type="common">fe'i banana</name>
    <dbReference type="NCBI Taxonomy" id="320322"/>
    <lineage>
        <taxon>Eukaryota</taxon>
        <taxon>Viridiplantae</taxon>
        <taxon>Streptophyta</taxon>
        <taxon>Embryophyta</taxon>
        <taxon>Tracheophyta</taxon>
        <taxon>Spermatophyta</taxon>
        <taxon>Magnoliopsida</taxon>
        <taxon>Liliopsida</taxon>
        <taxon>Zingiberales</taxon>
        <taxon>Musaceae</taxon>
        <taxon>Musa</taxon>
    </lineage>
</organism>
<gene>
    <name evidence="10" type="ORF">MUK42_22264</name>
</gene>
<evidence type="ECO:0000256" key="3">
    <source>
        <dbReference type="ARBA" id="ARBA00008628"/>
    </source>
</evidence>
<dbReference type="GO" id="GO:0005829">
    <property type="term" value="C:cytosol"/>
    <property type="evidence" value="ECO:0007669"/>
    <property type="project" value="GOC"/>
</dbReference>
<feature type="compositionally biased region" description="Basic and acidic residues" evidence="7">
    <location>
        <begin position="838"/>
        <end position="847"/>
    </location>
</feature>
<dbReference type="Pfam" id="PF04100">
    <property type="entry name" value="Vps53_N"/>
    <property type="match status" value="1"/>
</dbReference>
<dbReference type="SUPFAM" id="SSF46565">
    <property type="entry name" value="Chaperone J-domain"/>
    <property type="match status" value="1"/>
</dbReference>
<dbReference type="Pfam" id="PF14901">
    <property type="entry name" value="Jiv90"/>
    <property type="match status" value="1"/>
</dbReference>
<feature type="compositionally biased region" description="Polar residues" evidence="7">
    <location>
        <begin position="245"/>
        <end position="254"/>
    </location>
</feature>
<keyword evidence="8" id="KW-0812">Transmembrane</keyword>
<protein>
    <submittedName>
        <fullName evidence="10">Vacuolar protein sorting-associated protein 53</fullName>
    </submittedName>
</protein>
<evidence type="ECO:0000256" key="6">
    <source>
        <dbReference type="ARBA" id="ARBA00023136"/>
    </source>
</evidence>
<feature type="region of interest" description="Disordered" evidence="7">
    <location>
        <begin position="224"/>
        <end position="263"/>
    </location>
</feature>
<proteinExistence type="inferred from homology"/>
<evidence type="ECO:0000313" key="10">
    <source>
        <dbReference type="EMBL" id="URE12483.1"/>
    </source>
</evidence>
<dbReference type="InterPro" id="IPR032843">
    <property type="entry name" value="Jiv"/>
</dbReference>
<evidence type="ECO:0000259" key="9">
    <source>
        <dbReference type="PROSITE" id="PS50076"/>
    </source>
</evidence>
<evidence type="ECO:0000256" key="4">
    <source>
        <dbReference type="ARBA" id="ARBA00022753"/>
    </source>
</evidence>
<feature type="domain" description="J" evidence="9">
    <location>
        <begin position="289"/>
        <end position="356"/>
    </location>
</feature>
<comment type="subcellular location">
    <subcellularLocation>
        <location evidence="2">Endosome membrane</location>
        <topology evidence="2">Peripheral membrane protein</topology>
    </subcellularLocation>
    <subcellularLocation>
        <location evidence="1">Golgi apparatus</location>
        <location evidence="1">trans-Golgi network membrane</location>
        <topology evidence="1">Peripheral membrane protein</topology>
    </subcellularLocation>
</comment>
<dbReference type="InterPro" id="IPR001623">
    <property type="entry name" value="DnaJ_domain"/>
</dbReference>
<evidence type="ECO:0000256" key="8">
    <source>
        <dbReference type="SAM" id="Phobius"/>
    </source>
</evidence>
<keyword evidence="6 8" id="KW-0472">Membrane</keyword>
<sequence length="1315" mass="147189">MASMGGIGLFKQGWKWVQSRKQAFVFVRVAASWAGEKLVLLIDRHWPLVYSWCTVAGRFLVRLILQWRDCFVGGLRSLFTLGSAALFLILWSCFLCLTSTTSLVYMLLSLVAAAAVIHYLGFTPGLLIVGLYGILIMWIYGYFWITAMLFIAGGYMFSLNHARFLILMATAYAVYYINARVGLHGVFLSLSLSFISNDILNKLLQGYDGADEGICEEQKEPEPFTKDFSVDSEDSPPKEAEEVTSYMSPCTTPKATHLPSTHKDASSSKVVMVESTSLVEMKRIMSSANHYEVLGFLKSKNIDPKILKKEYHKKVLLVHPDKNLGNPLACESFKKLQCAYEVLSDLTKKKNYDEQLRREESGRVCQRSSVTSQQGGVEYRSEESRRIECTKCGNSHIWICTNRSKGRARWCQSCSQYHQAKDGDGWVESGCSPVVTTPRKVEIPQAFVCAESKIFDVSEWAICQGMACKPNTHGPSFHVNMVGLDGTGLRSNPSRYPWGLDAEMIVEDDEFELWFQQALASGIFSEKASLSGVEPLMQKIQSEIRHVDASILAAVRQQSNSGTKAKEDLAAATHAVQELMHKIHEIKTKADQSETMVQEICRDIKKLDCAKKHITITITALHRLTMLVSAVEQLQVMASKRQYKEAAAQLEAVNQLCSHFETYRDVPKISELREKFKNIKKILKSHVFSDFSSLGTGKEAEETNLLQQLTDACLVVDALEPSVREELVRNFCNKELTSYCQIFEGAELAKLDKTERRYAWIKRRLRTNEEIWKIFPSAWHVDYLLCIQFCKLTRTQIVDILNNLKEKPDVATLLLALQRTLEFEEEMAEKFSGGTASTHDKELHSDVEETGEGESNKQIVLDIRKKYEKKLAMQHGRDEAEIDKQRDLSVHGAGFNFRGIVSSCFESHLTVYIELEEKTLMEHLEKLVQEETWETEEGSQTNILSSSMQVFLIIRRSLKRCSALTKSQTLFNLFEVFQRILKAYATKLYARLPKGGTGIVATATGTDGQIKTSDRDERMICYIVNTAEYCHKTSGELAENISKIIDPSFADKVDMSEVQDEFSAVITKALVTLVHGLETKFDAEMTAMTRVPWATLESVGDQSEYVNGINSILAGSIPVLCSLLSTTYFQFFLDKMLLDTQAVKTILLEIPTLGKQATVATSYSKFVSREMSKAEALLKVILSPIDSVASTYRALLPEGTPAEFQRILDLKGLKKADQQAILDDFNKHNTVIRHPPSVAVPSAPPSAPAAPTVTTTSTSSINVAPSAAISSREDVLTRAAALGRGAATTGFKRFLALTEAAKDRKDGPFRKLFNP</sequence>
<dbReference type="Gene3D" id="1.10.287.110">
    <property type="entry name" value="DnaJ domain"/>
    <property type="match status" value="1"/>
</dbReference>
<accession>A0A9E7GJV4</accession>
<dbReference type="Pfam" id="PF16854">
    <property type="entry name" value="VPS53_C"/>
    <property type="match status" value="1"/>
</dbReference>
<feature type="region of interest" description="Disordered" evidence="7">
    <location>
        <begin position="831"/>
        <end position="855"/>
    </location>
</feature>
<feature type="transmembrane region" description="Helical" evidence="8">
    <location>
        <begin position="164"/>
        <end position="187"/>
    </location>
</feature>
<keyword evidence="8" id="KW-1133">Transmembrane helix</keyword>
<dbReference type="InterPro" id="IPR039766">
    <property type="entry name" value="Vps53"/>
</dbReference>
<feature type="transmembrane region" description="Helical" evidence="8">
    <location>
        <begin position="104"/>
        <end position="122"/>
    </location>
</feature>
<dbReference type="PANTHER" id="PTHR12820:SF0">
    <property type="entry name" value="VACUOLAR PROTEIN SORTING-ASSOCIATED PROTEIN 53 HOMOLOG"/>
    <property type="match status" value="1"/>
</dbReference>
<dbReference type="PANTHER" id="PTHR12820">
    <property type="entry name" value="VACUOLAR SORTING PROTEIN 53"/>
    <property type="match status" value="1"/>
</dbReference>
<dbReference type="InterPro" id="IPR031745">
    <property type="entry name" value="Vps53_C"/>
</dbReference>
<dbReference type="OrthoDB" id="10261632at2759"/>
<dbReference type="GO" id="GO:0042147">
    <property type="term" value="P:retrograde transport, endosome to Golgi"/>
    <property type="evidence" value="ECO:0007669"/>
    <property type="project" value="InterPro"/>
</dbReference>
<evidence type="ECO:0000256" key="2">
    <source>
        <dbReference type="ARBA" id="ARBA00004481"/>
    </source>
</evidence>
<dbReference type="GO" id="GO:0005783">
    <property type="term" value="C:endoplasmic reticulum"/>
    <property type="evidence" value="ECO:0007669"/>
    <property type="project" value="UniProtKB-ARBA"/>
</dbReference>
<dbReference type="CDD" id="cd06257">
    <property type="entry name" value="DnaJ"/>
    <property type="match status" value="1"/>
</dbReference>
<dbReference type="PROSITE" id="PS00636">
    <property type="entry name" value="DNAJ_1"/>
    <property type="match status" value="1"/>
</dbReference>
<dbReference type="InterPro" id="IPR036869">
    <property type="entry name" value="J_dom_sf"/>
</dbReference>
<keyword evidence="11" id="KW-1185">Reference proteome</keyword>
<comment type="similarity">
    <text evidence="3">Belongs to the VPS53 family.</text>
</comment>